<dbReference type="Pfam" id="PF00651">
    <property type="entry name" value="BTB"/>
    <property type="match status" value="1"/>
</dbReference>
<evidence type="ECO:0000256" key="3">
    <source>
        <dbReference type="ARBA" id="ARBA00022782"/>
    </source>
</evidence>
<comment type="subcellular location">
    <subcellularLocation>
        <location evidence="1 7">Nucleus</location>
    </subcellularLocation>
</comment>
<dbReference type="EMBL" id="HG994585">
    <property type="protein sequence ID" value="CAF2973638.1"/>
    <property type="molecule type" value="Genomic_DNA"/>
</dbReference>
<dbReference type="PANTHER" id="PTHR23110">
    <property type="entry name" value="BTB DOMAIN TRANSCRIPTION FACTOR"/>
    <property type="match status" value="1"/>
</dbReference>
<evidence type="ECO:0000256" key="4">
    <source>
        <dbReference type="ARBA" id="ARBA00022902"/>
    </source>
</evidence>
<accession>A0A7R8CZ99</accession>
<protein>
    <submittedName>
        <fullName evidence="9">(salmon louse) hypothetical protein</fullName>
    </submittedName>
</protein>
<dbReference type="GO" id="GO:0006357">
    <property type="term" value="P:regulation of transcription by RNA polymerase II"/>
    <property type="evidence" value="ECO:0007669"/>
    <property type="project" value="TreeGrafter"/>
</dbReference>
<dbReference type="GO" id="GO:0035167">
    <property type="term" value="P:larval lymph gland hemopoiesis"/>
    <property type="evidence" value="ECO:0007669"/>
    <property type="project" value="UniProtKB-ARBA"/>
</dbReference>
<keyword evidence="3" id="KW-0221">Differentiation</keyword>
<dbReference type="SUPFAM" id="SSF46689">
    <property type="entry name" value="Homeodomain-like"/>
    <property type="match status" value="1"/>
</dbReference>
<proteinExistence type="predicted"/>
<dbReference type="InterPro" id="IPR000210">
    <property type="entry name" value="BTB/POZ_dom"/>
</dbReference>
<dbReference type="Gene3D" id="1.10.10.60">
    <property type="entry name" value="Homeodomain-like"/>
    <property type="match status" value="1"/>
</dbReference>
<evidence type="ECO:0000256" key="7">
    <source>
        <dbReference type="PROSITE-ProRule" id="PRU00320"/>
    </source>
</evidence>
<evidence type="ECO:0000256" key="5">
    <source>
        <dbReference type="ARBA" id="ARBA00023242"/>
    </source>
</evidence>
<dbReference type="InterPro" id="IPR009057">
    <property type="entry name" value="Homeodomain-like_sf"/>
</dbReference>
<dbReference type="SUPFAM" id="SSF54695">
    <property type="entry name" value="POZ domain"/>
    <property type="match status" value="1"/>
</dbReference>
<name>A0A7R8CZ99_LEPSM</name>
<keyword evidence="10" id="KW-1185">Reference proteome</keyword>
<dbReference type="InterPro" id="IPR051095">
    <property type="entry name" value="Dros_DevTransReg"/>
</dbReference>
<dbReference type="InterPro" id="IPR011333">
    <property type="entry name" value="SKP1/BTB/POZ_sf"/>
</dbReference>
<keyword evidence="5 7" id="KW-0539">Nucleus</keyword>
<sequence>MMSVQALRTQQYCLKWNNHNKNVSKVFDRLRVSEQFVDVTLSTADKKSIKCHKIILSAGSGYLEEILEENPSDHPTIVLSQIVFEDLKLLIDFMYAGEVSGLYETAPFEEDGMSPSHEIATTTESATHSPLKTTPNNTIVVETQKRKRNESSTDSKESTNPSSPKSLTSNPLFGVTNAYFLTNANMNHTSPKPIQPVGSVPMLISKKMIYPIQMKALLFQIKPMSPSDESNKLSKINQILTNGQIRRYKQYTEETLQQALKEIMEGQSINRSSTKYNIPARTLRDWMKRLNIKSVFTP</sequence>
<dbReference type="GO" id="GO:0003677">
    <property type="term" value="F:DNA binding"/>
    <property type="evidence" value="ECO:0007669"/>
    <property type="project" value="UniProtKB-UniRule"/>
</dbReference>
<dbReference type="PANTHER" id="PTHR23110:SF111">
    <property type="entry name" value="LONGITUDINALS LACKING PROTEIN, ISOFORMS F_I_K_T"/>
    <property type="match status" value="1"/>
</dbReference>
<evidence type="ECO:0000256" key="2">
    <source>
        <dbReference type="ARBA" id="ARBA00022473"/>
    </source>
</evidence>
<feature type="compositionally biased region" description="Polar residues" evidence="8">
    <location>
        <begin position="158"/>
        <end position="170"/>
    </location>
</feature>
<gene>
    <name evidence="9" type="ORF">LSAA_12429</name>
</gene>
<dbReference type="Proteomes" id="UP000675881">
    <property type="component" value="Chromosome 6"/>
</dbReference>
<evidence type="ECO:0000256" key="8">
    <source>
        <dbReference type="SAM" id="MobiDB-lite"/>
    </source>
</evidence>
<dbReference type="GO" id="GO:0045476">
    <property type="term" value="P:nurse cell apoptotic process"/>
    <property type="evidence" value="ECO:0007669"/>
    <property type="project" value="UniProtKB-ARBA"/>
</dbReference>
<evidence type="ECO:0000256" key="6">
    <source>
        <dbReference type="ARBA" id="ARBA00037382"/>
    </source>
</evidence>
<dbReference type="PROSITE" id="PS50960">
    <property type="entry name" value="HTH_PSQ"/>
    <property type="match status" value="1"/>
</dbReference>
<evidence type="ECO:0000313" key="10">
    <source>
        <dbReference type="Proteomes" id="UP000675881"/>
    </source>
</evidence>
<dbReference type="GO" id="GO:0048813">
    <property type="term" value="P:dendrite morphogenesis"/>
    <property type="evidence" value="ECO:0007669"/>
    <property type="project" value="UniProtKB-ARBA"/>
</dbReference>
<keyword evidence="4" id="KW-0524">Neurogenesis</keyword>
<dbReference type="GO" id="GO:0045467">
    <property type="term" value="P:R7 cell development"/>
    <property type="evidence" value="ECO:0007669"/>
    <property type="project" value="UniProtKB-ARBA"/>
</dbReference>
<dbReference type="Pfam" id="PF05225">
    <property type="entry name" value="HTH_psq"/>
    <property type="match status" value="1"/>
</dbReference>
<dbReference type="GO" id="GO:0007464">
    <property type="term" value="P:R3/R4 cell fate commitment"/>
    <property type="evidence" value="ECO:0007669"/>
    <property type="project" value="UniProtKB-ARBA"/>
</dbReference>
<keyword evidence="2" id="KW-0217">Developmental protein</keyword>
<feature type="DNA-binding region" description="H-T-H motif" evidence="7">
    <location>
        <begin position="269"/>
        <end position="289"/>
    </location>
</feature>
<dbReference type="GO" id="GO:0005634">
    <property type="term" value="C:nucleus"/>
    <property type="evidence" value="ECO:0007669"/>
    <property type="project" value="UniProtKB-SubCell"/>
</dbReference>
<organism evidence="9 10">
    <name type="scientific">Lepeophtheirus salmonis</name>
    <name type="common">Salmon louse</name>
    <name type="synonym">Caligus salmonis</name>
    <dbReference type="NCBI Taxonomy" id="72036"/>
    <lineage>
        <taxon>Eukaryota</taxon>
        <taxon>Metazoa</taxon>
        <taxon>Ecdysozoa</taxon>
        <taxon>Arthropoda</taxon>
        <taxon>Crustacea</taxon>
        <taxon>Multicrustacea</taxon>
        <taxon>Hexanauplia</taxon>
        <taxon>Copepoda</taxon>
        <taxon>Siphonostomatoida</taxon>
        <taxon>Caligidae</taxon>
        <taxon>Lepeophtheirus</taxon>
    </lineage>
</organism>
<dbReference type="PROSITE" id="PS50097">
    <property type="entry name" value="BTB"/>
    <property type="match status" value="1"/>
</dbReference>
<keyword evidence="7" id="KW-0238">DNA-binding</keyword>
<reference evidence="9" key="1">
    <citation type="submission" date="2021-02" db="EMBL/GenBank/DDBJ databases">
        <authorList>
            <person name="Bekaert M."/>
        </authorList>
    </citation>
    <scope>NUCLEOTIDE SEQUENCE</scope>
    <source>
        <strain evidence="9">IoA-00</strain>
    </source>
</reference>
<evidence type="ECO:0000256" key="1">
    <source>
        <dbReference type="ARBA" id="ARBA00004123"/>
    </source>
</evidence>
<dbReference type="OrthoDB" id="7956040at2759"/>
<feature type="compositionally biased region" description="Polar residues" evidence="8">
    <location>
        <begin position="121"/>
        <end position="141"/>
    </location>
</feature>
<feature type="region of interest" description="Disordered" evidence="8">
    <location>
        <begin position="121"/>
        <end position="170"/>
    </location>
</feature>
<dbReference type="Gene3D" id="3.30.710.10">
    <property type="entry name" value="Potassium Channel Kv1.1, Chain A"/>
    <property type="match status" value="1"/>
</dbReference>
<dbReference type="GO" id="GO:0016199">
    <property type="term" value="P:axon midline choice point recognition"/>
    <property type="evidence" value="ECO:0007669"/>
    <property type="project" value="UniProtKB-ARBA"/>
</dbReference>
<comment type="function">
    <text evidence="6">Putative transcription factor required for axon growth and guidance in the central and peripheral nervous systems. Repels CNS axons away from the midline by promoting the expression of the midline repellent sli and its receptor robo.</text>
</comment>
<evidence type="ECO:0000313" key="9">
    <source>
        <dbReference type="EMBL" id="CAF2973638.1"/>
    </source>
</evidence>
<dbReference type="GO" id="GO:0008406">
    <property type="term" value="P:gonad development"/>
    <property type="evidence" value="ECO:0007669"/>
    <property type="project" value="UniProtKB-ARBA"/>
</dbReference>
<dbReference type="GO" id="GO:0007526">
    <property type="term" value="P:larval somatic muscle development"/>
    <property type="evidence" value="ECO:0007669"/>
    <property type="project" value="UniProtKB-ARBA"/>
</dbReference>
<dbReference type="InterPro" id="IPR007889">
    <property type="entry name" value="HTH_Psq"/>
</dbReference>
<dbReference type="AlphaFoldDB" id="A0A7R8CZ99"/>